<reference evidence="4 5" key="1">
    <citation type="submission" date="2018-02" db="EMBL/GenBank/DDBJ databases">
        <title>Complete genome of Nitrosopumilus ureaphilus PS0.</title>
        <authorList>
            <person name="Qin W."/>
            <person name="Zheng Y."/>
            <person name="Stahl D.A."/>
        </authorList>
    </citation>
    <scope>NUCLEOTIDE SEQUENCE [LARGE SCALE GENOMIC DNA]</scope>
    <source>
        <strain evidence="4 5">PS0</strain>
    </source>
</reference>
<dbReference type="AlphaFoldDB" id="A0A7D5M5B7"/>
<dbReference type="GO" id="GO:0000160">
    <property type="term" value="P:phosphorelay signal transduction system"/>
    <property type="evidence" value="ECO:0007669"/>
    <property type="project" value="UniProtKB-KW"/>
</dbReference>
<proteinExistence type="predicted"/>
<evidence type="ECO:0000256" key="2">
    <source>
        <dbReference type="ARBA" id="ARBA00023012"/>
    </source>
</evidence>
<dbReference type="Pfam" id="PF00072">
    <property type="entry name" value="Response_reg"/>
    <property type="match status" value="1"/>
</dbReference>
<dbReference type="OrthoDB" id="2830at2157"/>
<organism evidence="4 5">
    <name type="scientific">Nitrosopumilus ureiphilus</name>
    <dbReference type="NCBI Taxonomy" id="1470067"/>
    <lineage>
        <taxon>Archaea</taxon>
        <taxon>Nitrososphaerota</taxon>
        <taxon>Nitrososphaeria</taxon>
        <taxon>Nitrosopumilales</taxon>
        <taxon>Nitrosopumilaceae</taxon>
        <taxon>Nitrosopumilus</taxon>
    </lineage>
</organism>
<dbReference type="Gene3D" id="3.40.50.2300">
    <property type="match status" value="1"/>
</dbReference>
<feature type="domain" description="Response regulatory" evidence="3">
    <location>
        <begin position="7"/>
        <end position="124"/>
    </location>
</feature>
<sequence length="147" mass="17055">MMRKYPIILIIDDSKVFRSFCHDIIKKSVRLARICEAKDGVEGLKLYVKYRPDLILLDYVMPNLDGSKVLEYIRKNDKDTRVIMISAWKDDQTTINYLMKLGAFSFISKPMNRTILMKVVTDALHQGKITSNSNRISKSVVLSEYYP</sequence>
<dbReference type="CDD" id="cd00156">
    <property type="entry name" value="REC"/>
    <property type="match status" value="1"/>
</dbReference>
<dbReference type="InterPro" id="IPR001789">
    <property type="entry name" value="Sig_transdc_resp-reg_receiver"/>
</dbReference>
<evidence type="ECO:0000313" key="5">
    <source>
        <dbReference type="Proteomes" id="UP000509478"/>
    </source>
</evidence>
<name>A0A7D5M5B7_9ARCH</name>
<keyword evidence="2" id="KW-0902">Two-component regulatory system</keyword>
<keyword evidence="1" id="KW-0597">Phosphoprotein</keyword>
<evidence type="ECO:0000256" key="1">
    <source>
        <dbReference type="ARBA" id="ARBA00022553"/>
    </source>
</evidence>
<dbReference type="InterPro" id="IPR011006">
    <property type="entry name" value="CheY-like_superfamily"/>
</dbReference>
<dbReference type="PROSITE" id="PS50110">
    <property type="entry name" value="RESPONSE_REGULATORY"/>
    <property type="match status" value="1"/>
</dbReference>
<accession>A0A7D5M5B7</accession>
<dbReference type="InterPro" id="IPR050595">
    <property type="entry name" value="Bact_response_regulator"/>
</dbReference>
<evidence type="ECO:0000313" key="4">
    <source>
        <dbReference type="EMBL" id="QLH07526.1"/>
    </source>
</evidence>
<protein>
    <recommendedName>
        <fullName evidence="3">Response regulatory domain-containing protein</fullName>
    </recommendedName>
</protein>
<keyword evidence="5" id="KW-1185">Reference proteome</keyword>
<gene>
    <name evidence="4" type="ORF">C5F50_10935</name>
</gene>
<dbReference type="SMART" id="SM00448">
    <property type="entry name" value="REC"/>
    <property type="match status" value="1"/>
</dbReference>
<dbReference type="KEGG" id="nue:C5F50_10935"/>
<dbReference type="Proteomes" id="UP000509478">
    <property type="component" value="Chromosome"/>
</dbReference>
<dbReference type="SUPFAM" id="SSF52172">
    <property type="entry name" value="CheY-like"/>
    <property type="match status" value="1"/>
</dbReference>
<evidence type="ECO:0000259" key="3">
    <source>
        <dbReference type="PROSITE" id="PS50110"/>
    </source>
</evidence>
<dbReference type="PANTHER" id="PTHR44591:SF14">
    <property type="entry name" value="PROTEIN PILG"/>
    <property type="match status" value="1"/>
</dbReference>
<dbReference type="EMBL" id="CP026995">
    <property type="protein sequence ID" value="QLH07526.1"/>
    <property type="molecule type" value="Genomic_DNA"/>
</dbReference>
<dbReference type="PANTHER" id="PTHR44591">
    <property type="entry name" value="STRESS RESPONSE REGULATOR PROTEIN 1"/>
    <property type="match status" value="1"/>
</dbReference>